<dbReference type="SUPFAM" id="SSF51556">
    <property type="entry name" value="Metallo-dependent hydrolases"/>
    <property type="match status" value="1"/>
</dbReference>
<comment type="cofactor">
    <cofactor evidence="1">
        <name>Zn(2+)</name>
        <dbReference type="ChEBI" id="CHEBI:29105"/>
    </cofactor>
</comment>
<evidence type="ECO:0000313" key="8">
    <source>
        <dbReference type="EMBL" id="PJF35964.1"/>
    </source>
</evidence>
<dbReference type="GO" id="GO:0004038">
    <property type="term" value="F:allantoinase activity"/>
    <property type="evidence" value="ECO:0007669"/>
    <property type="project" value="TreeGrafter"/>
</dbReference>
<comment type="similarity">
    <text evidence="3">Belongs to the metallo-dependent hydrolases superfamily. DHOase family. Class I DHOase subfamily.</text>
</comment>
<proteinExistence type="inferred from homology"/>
<evidence type="ECO:0000256" key="6">
    <source>
        <dbReference type="ARBA" id="ARBA00022975"/>
    </source>
</evidence>
<evidence type="ECO:0000313" key="11">
    <source>
        <dbReference type="Proteomes" id="UP000229681"/>
    </source>
</evidence>
<evidence type="ECO:0000256" key="4">
    <source>
        <dbReference type="ARBA" id="ARBA00022723"/>
    </source>
</evidence>
<dbReference type="Pfam" id="PF12890">
    <property type="entry name" value="DHOase"/>
    <property type="match status" value="1"/>
</dbReference>
<organism evidence="8 11">
    <name type="scientific">Candidatus Thermofonsia Clade 1 bacterium</name>
    <dbReference type="NCBI Taxonomy" id="2364210"/>
    <lineage>
        <taxon>Bacteria</taxon>
        <taxon>Bacillati</taxon>
        <taxon>Chloroflexota</taxon>
        <taxon>Candidatus Thermofontia</taxon>
        <taxon>Candidatus Thermofonsia Clade 1</taxon>
    </lineage>
</organism>
<dbReference type="AlphaFoldDB" id="A0A2M8PEI1"/>
<dbReference type="FunFam" id="3.20.20.140:FF:000036">
    <property type="entry name" value="Carbamoyl-phosphate synthase large chain"/>
    <property type="match status" value="1"/>
</dbReference>
<evidence type="ECO:0000256" key="3">
    <source>
        <dbReference type="ARBA" id="ARBA00010286"/>
    </source>
</evidence>
<dbReference type="InterPro" id="IPR050138">
    <property type="entry name" value="DHOase/Allantoinase_Hydrolase"/>
</dbReference>
<name>A0A2M8PEI1_9CHLR</name>
<dbReference type="EMBL" id="PGTL01000009">
    <property type="protein sequence ID" value="PJF42775.1"/>
    <property type="molecule type" value="Genomic_DNA"/>
</dbReference>
<dbReference type="InterPro" id="IPR032466">
    <property type="entry name" value="Metal_Hydrolase"/>
</dbReference>
<keyword evidence="5" id="KW-0378">Hydrolase</keyword>
<dbReference type="PROSITE" id="PS00483">
    <property type="entry name" value="DIHYDROOROTASE_2"/>
    <property type="match status" value="1"/>
</dbReference>
<comment type="function">
    <text evidence="2">Catalyzes the reversible cyclization of carbamoyl aspartate to dihydroorotate.</text>
</comment>
<dbReference type="GO" id="GO:0046872">
    <property type="term" value="F:metal ion binding"/>
    <property type="evidence" value="ECO:0007669"/>
    <property type="project" value="UniProtKB-KW"/>
</dbReference>
<accession>A0A2M8PEI1</accession>
<dbReference type="InterPro" id="IPR011059">
    <property type="entry name" value="Metal-dep_hydrolase_composite"/>
</dbReference>
<feature type="domain" description="Dihydroorotase catalytic" evidence="7">
    <location>
        <begin position="3"/>
        <end position="50"/>
    </location>
</feature>
<dbReference type="GO" id="GO:0006145">
    <property type="term" value="P:purine nucleobase catabolic process"/>
    <property type="evidence" value="ECO:0007669"/>
    <property type="project" value="TreeGrafter"/>
</dbReference>
<dbReference type="GO" id="GO:0005737">
    <property type="term" value="C:cytoplasm"/>
    <property type="evidence" value="ECO:0007669"/>
    <property type="project" value="TreeGrafter"/>
</dbReference>
<evidence type="ECO:0000259" key="7">
    <source>
        <dbReference type="Pfam" id="PF12890"/>
    </source>
</evidence>
<dbReference type="PANTHER" id="PTHR43668">
    <property type="entry name" value="ALLANTOINASE"/>
    <property type="match status" value="1"/>
</dbReference>
<dbReference type="InterPro" id="IPR002195">
    <property type="entry name" value="Dihydroorotase_CS"/>
</dbReference>
<evidence type="ECO:0000256" key="1">
    <source>
        <dbReference type="ARBA" id="ARBA00001947"/>
    </source>
</evidence>
<evidence type="ECO:0000313" key="10">
    <source>
        <dbReference type="Proteomes" id="UP000228947"/>
    </source>
</evidence>
<evidence type="ECO:0000256" key="2">
    <source>
        <dbReference type="ARBA" id="ARBA00002368"/>
    </source>
</evidence>
<dbReference type="PANTHER" id="PTHR43668:SF2">
    <property type="entry name" value="ALLANTOINASE"/>
    <property type="match status" value="1"/>
</dbReference>
<dbReference type="Proteomes" id="UP000229681">
    <property type="component" value="Unassembled WGS sequence"/>
</dbReference>
<dbReference type="Proteomes" id="UP000228947">
    <property type="component" value="Unassembled WGS sequence"/>
</dbReference>
<keyword evidence="4" id="KW-0479">Metal-binding</keyword>
<gene>
    <name evidence="8" type="ORF">CUN49_07900</name>
    <name evidence="9" type="ORF">CUN50_02955</name>
</gene>
<comment type="caution">
    <text evidence="8">The sequence shown here is derived from an EMBL/GenBank/DDBJ whole genome shotgun (WGS) entry which is preliminary data.</text>
</comment>
<dbReference type="PROSITE" id="PS00482">
    <property type="entry name" value="DIHYDROOROTASE_1"/>
    <property type="match status" value="1"/>
</dbReference>
<reference evidence="10 11" key="1">
    <citation type="submission" date="2017-11" db="EMBL/GenBank/DDBJ databases">
        <title>Evolution of Phototrophy in the Chloroflexi Phylum Driven by Horizontal Gene Transfer.</title>
        <authorList>
            <person name="Ward L.M."/>
            <person name="Hemp J."/>
            <person name="Shih P.M."/>
            <person name="Mcglynn S.E."/>
            <person name="Fischer W."/>
        </authorList>
    </citation>
    <scope>NUCLEOTIDE SEQUENCE [LARGE SCALE GENOMIC DNA]</scope>
    <source>
        <strain evidence="9">CP1_1M</strain>
        <strain evidence="8">JP3_13</strain>
    </source>
</reference>
<dbReference type="InterPro" id="IPR024403">
    <property type="entry name" value="DHOase_cat"/>
</dbReference>
<keyword evidence="6" id="KW-0665">Pyrimidine biosynthesis</keyword>
<sequence>MARLRVPSLVDVHVHLREPGGEHKEDFESGTRAALAGGITAVLAMPNTQPPLIDSQSLALAERAAAQRACCDYGIYLGACAQNITFAAELAPRVCGLKCYLNDTFGTLRIDADDLRTVREHFERFPKDRPIVCHAEGQMAASAILCAHLANRSVHIAHVSRADEIALIREAKERGIAVTCEVCPQHLFLSQADIPRLGKGRAEVRPRLATPADQAALWANMAYIDCIATDHAPHLLPEKESHSPPPGFPGLETSFALMLTAVHDGRLTLEDVLERMAHTPRRLFGIPEPEQTWIEVDTDVVWHPSGERMFSRAAWTPFEGWTLRGRVEAVILRGVEVYRGGISYAVAGTGRNLAPAHCA</sequence>
<evidence type="ECO:0000256" key="5">
    <source>
        <dbReference type="ARBA" id="ARBA00022801"/>
    </source>
</evidence>
<evidence type="ECO:0000313" key="9">
    <source>
        <dbReference type="EMBL" id="PJF42775.1"/>
    </source>
</evidence>
<dbReference type="Gene3D" id="3.20.20.140">
    <property type="entry name" value="Metal-dependent hydrolases"/>
    <property type="match status" value="1"/>
</dbReference>
<dbReference type="SUPFAM" id="SSF51338">
    <property type="entry name" value="Composite domain of metallo-dependent hydrolases"/>
    <property type="match status" value="1"/>
</dbReference>
<protein>
    <recommendedName>
        <fullName evidence="7">Dihydroorotase catalytic domain-containing protein</fullName>
    </recommendedName>
</protein>
<dbReference type="EMBL" id="PGTM01000092">
    <property type="protein sequence ID" value="PJF35964.1"/>
    <property type="molecule type" value="Genomic_DNA"/>
</dbReference>